<proteinExistence type="predicted"/>
<dbReference type="EMBL" id="SRJC01000003">
    <property type="protein sequence ID" value="TGB02280.1"/>
    <property type="molecule type" value="Genomic_DNA"/>
</dbReference>
<name>A0A4Z0GWV4_9BACI</name>
<sequence>MNPSWKHELQTFVDELMEHVYQWPVHERSTIRILQLIERKQRQIDRSHFPDYGCYFLQLAQIIDHFLHAALDQSADLSWFCKYWETFDKENKLTLNNVIIEEKDNQRTFKKFVLQRDETAINYYCKSAIQCSYHMFQSPPDRIETFHLLSGQFHTEWSNTSIPS</sequence>
<keyword evidence="2" id="KW-1185">Reference proteome</keyword>
<reference evidence="1 2" key="1">
    <citation type="journal article" date="2003" name="Int. J. Syst. Evol. Microbiol.">
        <title>Halobacillus salinus sp. nov., isolated from a salt lake on the coast of the East Sea in Korea.</title>
        <authorList>
            <person name="Yoon J.H."/>
            <person name="Kang K.H."/>
            <person name="Park Y.H."/>
        </authorList>
    </citation>
    <scope>NUCLEOTIDE SEQUENCE [LARGE SCALE GENOMIC DNA]</scope>
    <source>
        <strain evidence="1 2">HSL-3</strain>
    </source>
</reference>
<organism evidence="1 2">
    <name type="scientific">Halobacillus salinus</name>
    <dbReference type="NCBI Taxonomy" id="192814"/>
    <lineage>
        <taxon>Bacteria</taxon>
        <taxon>Bacillati</taxon>
        <taxon>Bacillota</taxon>
        <taxon>Bacilli</taxon>
        <taxon>Bacillales</taxon>
        <taxon>Bacillaceae</taxon>
        <taxon>Halobacillus</taxon>
    </lineage>
</organism>
<accession>A0A4Z0GWV4</accession>
<evidence type="ECO:0000313" key="2">
    <source>
        <dbReference type="Proteomes" id="UP000297982"/>
    </source>
</evidence>
<evidence type="ECO:0000313" key="1">
    <source>
        <dbReference type="EMBL" id="TGB02280.1"/>
    </source>
</evidence>
<dbReference type="Proteomes" id="UP000297982">
    <property type="component" value="Unassembled WGS sequence"/>
</dbReference>
<dbReference type="RefSeq" id="WP_135327954.1">
    <property type="nucleotide sequence ID" value="NZ_SRJC01000003.1"/>
</dbReference>
<protein>
    <submittedName>
        <fullName evidence="1">Uncharacterized protein</fullName>
    </submittedName>
</protein>
<comment type="caution">
    <text evidence="1">The sequence shown here is derived from an EMBL/GenBank/DDBJ whole genome shotgun (WGS) entry which is preliminary data.</text>
</comment>
<dbReference type="AlphaFoldDB" id="A0A4Z0GWV4"/>
<gene>
    <name evidence="1" type="ORF">E4663_13125</name>
</gene>
<dbReference type="STRING" id="192814.GCA_900166575_03425"/>